<feature type="domain" description="Endonuclease/exonuclease/phosphatase" evidence="2">
    <location>
        <begin position="101"/>
        <end position="319"/>
    </location>
</feature>
<reference evidence="3 4" key="1">
    <citation type="submission" date="2024-02" db="EMBL/GenBank/DDBJ databases">
        <title>Deinococcus carri NBRC 110142.</title>
        <authorList>
            <person name="Ichikawa N."/>
            <person name="Katano-Makiyama Y."/>
            <person name="Hidaka K."/>
        </authorList>
    </citation>
    <scope>NUCLEOTIDE SEQUENCE [LARGE SCALE GENOMIC DNA]</scope>
    <source>
        <strain evidence="3 4">NBRC 110142</strain>
    </source>
</reference>
<organism evidence="3 4">
    <name type="scientific">Deinococcus carri</name>
    <dbReference type="NCBI Taxonomy" id="1211323"/>
    <lineage>
        <taxon>Bacteria</taxon>
        <taxon>Thermotogati</taxon>
        <taxon>Deinococcota</taxon>
        <taxon>Deinococci</taxon>
        <taxon>Deinococcales</taxon>
        <taxon>Deinococcaceae</taxon>
        <taxon>Deinococcus</taxon>
    </lineage>
</organism>
<dbReference type="InterPro" id="IPR036691">
    <property type="entry name" value="Endo/exonu/phosph_ase_sf"/>
</dbReference>
<keyword evidence="1" id="KW-1133">Transmembrane helix</keyword>
<dbReference type="InterPro" id="IPR005135">
    <property type="entry name" value="Endo/exonuclease/phosphatase"/>
</dbReference>
<feature type="transmembrane region" description="Helical" evidence="1">
    <location>
        <begin position="33"/>
        <end position="57"/>
    </location>
</feature>
<dbReference type="EMBL" id="BAABRP010000001">
    <property type="protein sequence ID" value="GAA5511557.1"/>
    <property type="molecule type" value="Genomic_DNA"/>
</dbReference>
<evidence type="ECO:0000259" key="2">
    <source>
        <dbReference type="Pfam" id="PF03372"/>
    </source>
</evidence>
<keyword evidence="4" id="KW-1185">Reference proteome</keyword>
<gene>
    <name evidence="3" type="ORF">Dcar01_00268</name>
</gene>
<dbReference type="Gene3D" id="3.60.10.10">
    <property type="entry name" value="Endonuclease/exonuclease/phosphatase"/>
    <property type="match status" value="1"/>
</dbReference>
<dbReference type="SUPFAM" id="SSF56219">
    <property type="entry name" value="DNase I-like"/>
    <property type="match status" value="1"/>
</dbReference>
<keyword evidence="1" id="KW-0472">Membrane</keyword>
<name>A0ABP9W2H2_9DEIO</name>
<comment type="caution">
    <text evidence="3">The sequence shown here is derived from an EMBL/GenBank/DDBJ whole genome shotgun (WGS) entry which is preliminary data.</text>
</comment>
<dbReference type="Pfam" id="PF03372">
    <property type="entry name" value="Exo_endo_phos"/>
    <property type="match status" value="1"/>
</dbReference>
<sequence length="331" mass="36105">MTGQSRRLPALSLAFALLALGWGLLTRARSETWWWVAGLDSLPPQLLLPVPLGLAWAAWRKRRWAWAALNVAMVLAFTAGQVGFVLPHVGTEASGVPLRVLTLNADFASADPQRLAALARREGVDLLTLQEALGRDRRVVYEARVRAAFPGWSLTRHDELLTLSRLPVLTSRAVTFPRSPHAVLLTRVRVGDQAVTVVNTHLPTLALLPSASDIRLRRSLAARMSRRLAVRRDFVGVMAGVLREAPGPVILAGDLNAPPRGELHTRLEALGLTDTFRAAGSGPGFTHHARFGHSRIDYVWARGAAAVQTSTLPDVLSDHRALLAEVRLTPR</sequence>
<keyword evidence="1" id="KW-0812">Transmembrane</keyword>
<proteinExistence type="predicted"/>
<dbReference type="RefSeq" id="WP_345459727.1">
    <property type="nucleotide sequence ID" value="NZ_BAABRP010000001.1"/>
</dbReference>
<feature type="transmembrane region" description="Helical" evidence="1">
    <location>
        <begin position="64"/>
        <end position="86"/>
    </location>
</feature>
<evidence type="ECO:0000313" key="4">
    <source>
        <dbReference type="Proteomes" id="UP001401887"/>
    </source>
</evidence>
<protein>
    <recommendedName>
        <fullName evidence="2">Endonuclease/exonuclease/phosphatase domain-containing protein</fullName>
    </recommendedName>
</protein>
<evidence type="ECO:0000256" key="1">
    <source>
        <dbReference type="SAM" id="Phobius"/>
    </source>
</evidence>
<evidence type="ECO:0000313" key="3">
    <source>
        <dbReference type="EMBL" id="GAA5511557.1"/>
    </source>
</evidence>
<accession>A0ABP9W2H2</accession>
<dbReference type="Proteomes" id="UP001401887">
    <property type="component" value="Unassembled WGS sequence"/>
</dbReference>